<dbReference type="GO" id="GO:1990904">
    <property type="term" value="C:ribonucleoprotein complex"/>
    <property type="evidence" value="ECO:0007669"/>
    <property type="project" value="UniProtKB-KW"/>
</dbReference>
<dbReference type="EMBL" id="BONF01000019">
    <property type="protein sequence ID" value="GIF82209.1"/>
    <property type="molecule type" value="Genomic_DNA"/>
</dbReference>
<dbReference type="InterPro" id="IPR037214">
    <property type="entry name" value="TROVE_dom_sf"/>
</dbReference>
<dbReference type="Proteomes" id="UP000601223">
    <property type="component" value="Unassembled WGS sequence"/>
</dbReference>
<dbReference type="GO" id="GO:0046872">
    <property type="term" value="F:metal ion binding"/>
    <property type="evidence" value="ECO:0007669"/>
    <property type="project" value="UniProtKB-KW"/>
</dbReference>
<gene>
    <name evidence="8" type="ORF">Cba03nite_35580</name>
</gene>
<evidence type="ECO:0000256" key="2">
    <source>
        <dbReference type="ARBA" id="ARBA00007814"/>
    </source>
</evidence>
<evidence type="ECO:0000256" key="3">
    <source>
        <dbReference type="ARBA" id="ARBA00022490"/>
    </source>
</evidence>
<dbReference type="PROSITE" id="PS50988">
    <property type="entry name" value="TROVE"/>
    <property type="match status" value="1"/>
</dbReference>
<comment type="similarity">
    <text evidence="2">Belongs to the Ro 60 kDa family.</text>
</comment>
<dbReference type="PANTHER" id="PTHR14202:SF0">
    <property type="entry name" value="RNA-BINDING PROTEIN RO60"/>
    <property type="match status" value="1"/>
</dbReference>
<comment type="subcellular location">
    <subcellularLocation>
        <location evidence="1">Cytoplasm</location>
    </subcellularLocation>
</comment>
<evidence type="ECO:0000256" key="6">
    <source>
        <dbReference type="ARBA" id="ARBA00023274"/>
    </source>
</evidence>
<keyword evidence="4" id="KW-0479">Metal-binding</keyword>
<evidence type="ECO:0000256" key="1">
    <source>
        <dbReference type="ARBA" id="ARBA00004496"/>
    </source>
</evidence>
<dbReference type="Gene3D" id="3.40.50.410">
    <property type="entry name" value="von Willebrand factor, type A domain"/>
    <property type="match status" value="1"/>
</dbReference>
<evidence type="ECO:0000259" key="7">
    <source>
        <dbReference type="PROSITE" id="PS50988"/>
    </source>
</evidence>
<dbReference type="PANTHER" id="PTHR14202">
    <property type="entry name" value="60 KDA RIBONUCLEOPROTEIN SSA/RO"/>
    <property type="match status" value="1"/>
</dbReference>
<protein>
    <submittedName>
        <fullName evidence="8">RNA-binding protein</fullName>
    </submittedName>
</protein>
<dbReference type="GO" id="GO:0005737">
    <property type="term" value="C:cytoplasm"/>
    <property type="evidence" value="ECO:0007669"/>
    <property type="project" value="UniProtKB-SubCell"/>
</dbReference>
<dbReference type="InterPro" id="IPR040322">
    <property type="entry name" value="TROVE2"/>
</dbReference>
<sequence>MGDVLLARFNFKVRENRHELEEVTVVPLRTAAGGARRIVPQWVTEEGAPGFVRTPRLELYLLAVSYMVGEDAFYERAGGRHERFRELVRTVAVTDAEWFARFVPWLRLGAMLRSASVVAALEGAYAQVQAGIPGSRALVDAALQRADEPGEALAYWLSRHGRTIPKPVKRGVADAVRRLYTEKNLLKYDSAGAAVRFGDVVRLTHPVAVAPWQGDLFRHAVDRCLGRDRGVPDTLPVVRARAELMATPVEQRRAVTDPAVLARAGMTWEALAGWRQSTMDAAAWTSMIPNMGYFALLRNLRNFDEAGVGDDTAAVVAARLSDPAEVARARVLPMRFLSAYRAAPSPRWAEPLASALQHALVNVPALDGRVLILIDTSGSMSMPFSKDGSLLFWDAAAVFGLAVAARAAEPTVVSFSTGSRAFPEVAGESLLSGLDRFKDGYFLGQGTETRAAVQRHYDGHDRVVILTDEQASWHGDRNVAASVPGRVPVYTWNLAGYRLGHAPSGAHRHTFGGLSDAAFRMIPLVEAGDSDCWPF</sequence>
<keyword evidence="3" id="KW-0963">Cytoplasm</keyword>
<comment type="caution">
    <text evidence="8">The sequence shown here is derived from an EMBL/GenBank/DDBJ whole genome shotgun (WGS) entry which is preliminary data.</text>
</comment>
<dbReference type="AlphaFoldDB" id="A0A8J3JS53"/>
<dbReference type="InterPro" id="IPR036465">
    <property type="entry name" value="vWFA_dom_sf"/>
</dbReference>
<evidence type="ECO:0000313" key="9">
    <source>
        <dbReference type="Proteomes" id="UP000601223"/>
    </source>
</evidence>
<accession>A0A8J3JS53</accession>
<name>A0A8J3JS53_9ACTN</name>
<keyword evidence="5" id="KW-0694">RNA-binding</keyword>
<dbReference type="InterPro" id="IPR008858">
    <property type="entry name" value="TROVE_dom"/>
</dbReference>
<keyword evidence="6" id="KW-0687">Ribonucleoprotein</keyword>
<dbReference type="GO" id="GO:0003723">
    <property type="term" value="F:RNA binding"/>
    <property type="evidence" value="ECO:0007669"/>
    <property type="project" value="UniProtKB-KW"/>
</dbReference>
<dbReference type="SUPFAM" id="SSF53300">
    <property type="entry name" value="vWA-like"/>
    <property type="match status" value="1"/>
</dbReference>
<organism evidence="8 9">
    <name type="scientific">Catellatospora bangladeshensis</name>
    <dbReference type="NCBI Taxonomy" id="310355"/>
    <lineage>
        <taxon>Bacteria</taxon>
        <taxon>Bacillati</taxon>
        <taxon>Actinomycetota</taxon>
        <taxon>Actinomycetes</taxon>
        <taxon>Micromonosporales</taxon>
        <taxon>Micromonosporaceae</taxon>
        <taxon>Catellatospora</taxon>
    </lineage>
</organism>
<feature type="domain" description="TROVE" evidence="7">
    <location>
        <begin position="42"/>
        <end position="368"/>
    </location>
</feature>
<dbReference type="Pfam" id="PF05731">
    <property type="entry name" value="TROVE"/>
    <property type="match status" value="1"/>
</dbReference>
<keyword evidence="9" id="KW-1185">Reference proteome</keyword>
<proteinExistence type="inferred from homology"/>
<reference evidence="8 9" key="1">
    <citation type="submission" date="2021-01" db="EMBL/GenBank/DDBJ databases">
        <title>Whole genome shotgun sequence of Catellatospora bangladeshensis NBRC 107357.</title>
        <authorList>
            <person name="Komaki H."/>
            <person name="Tamura T."/>
        </authorList>
    </citation>
    <scope>NUCLEOTIDE SEQUENCE [LARGE SCALE GENOMIC DNA]</scope>
    <source>
        <strain evidence="8 9">NBRC 107357</strain>
    </source>
</reference>
<evidence type="ECO:0000256" key="5">
    <source>
        <dbReference type="ARBA" id="ARBA00022884"/>
    </source>
</evidence>
<evidence type="ECO:0000256" key="4">
    <source>
        <dbReference type="ARBA" id="ARBA00022723"/>
    </source>
</evidence>
<dbReference type="SUPFAM" id="SSF140864">
    <property type="entry name" value="TROVE domain-like"/>
    <property type="match status" value="1"/>
</dbReference>
<dbReference type="RefSeq" id="WP_346111118.1">
    <property type="nucleotide sequence ID" value="NZ_JBHTGC010000001.1"/>
</dbReference>
<evidence type="ECO:0000313" key="8">
    <source>
        <dbReference type="EMBL" id="GIF82209.1"/>
    </source>
</evidence>